<evidence type="ECO:0000256" key="3">
    <source>
        <dbReference type="ARBA" id="ARBA00023235"/>
    </source>
</evidence>
<comment type="caution">
    <text evidence="6">The sequence shown here is derived from an EMBL/GenBank/DDBJ whole genome shotgun (WGS) entry which is preliminary data.</text>
</comment>
<comment type="similarity">
    <text evidence="4">Belongs to the cyclophilin-type PPIase family.</text>
</comment>
<feature type="domain" description="PPIase cyclophilin-type" evidence="5">
    <location>
        <begin position="36"/>
        <end position="201"/>
    </location>
</feature>
<reference evidence="6 7" key="1">
    <citation type="journal article" date="2017" name="Mol. Ecol.">
        <title>Comparative and population genomic landscape of Phellinus noxius: A hypervariable fungus causing root rot in trees.</title>
        <authorList>
            <person name="Chung C.L."/>
            <person name="Lee T.J."/>
            <person name="Akiba M."/>
            <person name="Lee H.H."/>
            <person name="Kuo T.H."/>
            <person name="Liu D."/>
            <person name="Ke H.M."/>
            <person name="Yokoi T."/>
            <person name="Roa M.B."/>
            <person name="Lu M.J."/>
            <person name="Chang Y.Y."/>
            <person name="Ann P.J."/>
            <person name="Tsai J.N."/>
            <person name="Chen C.Y."/>
            <person name="Tzean S.S."/>
            <person name="Ota Y."/>
            <person name="Hattori T."/>
            <person name="Sahashi N."/>
            <person name="Liou R.F."/>
            <person name="Kikuchi T."/>
            <person name="Tsai I.J."/>
        </authorList>
    </citation>
    <scope>NUCLEOTIDE SEQUENCE [LARGE SCALE GENOMIC DNA]</scope>
    <source>
        <strain evidence="6 7">FFPRI411160</strain>
    </source>
</reference>
<evidence type="ECO:0000256" key="2">
    <source>
        <dbReference type="ARBA" id="ARBA00023110"/>
    </source>
</evidence>
<evidence type="ECO:0000256" key="1">
    <source>
        <dbReference type="ARBA" id="ARBA00000971"/>
    </source>
</evidence>
<keyword evidence="3 4" id="KW-0413">Isomerase</keyword>
<dbReference type="InParanoid" id="A0A286UGL4"/>
<dbReference type="OrthoDB" id="193499at2759"/>
<comment type="catalytic activity">
    <reaction evidence="1 4">
        <text>[protein]-peptidylproline (omega=180) = [protein]-peptidylproline (omega=0)</text>
        <dbReference type="Rhea" id="RHEA:16237"/>
        <dbReference type="Rhea" id="RHEA-COMP:10747"/>
        <dbReference type="Rhea" id="RHEA-COMP:10748"/>
        <dbReference type="ChEBI" id="CHEBI:83833"/>
        <dbReference type="ChEBI" id="CHEBI:83834"/>
        <dbReference type="EC" id="5.2.1.8"/>
    </reaction>
</comment>
<dbReference type="GO" id="GO:0000324">
    <property type="term" value="C:fungal-type vacuole"/>
    <property type="evidence" value="ECO:0007669"/>
    <property type="project" value="TreeGrafter"/>
</dbReference>
<dbReference type="SUPFAM" id="SSF50891">
    <property type="entry name" value="Cyclophilin-like"/>
    <property type="match status" value="1"/>
</dbReference>
<dbReference type="PRINTS" id="PR00153">
    <property type="entry name" value="CSAPPISMRASE"/>
</dbReference>
<evidence type="ECO:0000313" key="7">
    <source>
        <dbReference type="Proteomes" id="UP000217199"/>
    </source>
</evidence>
<dbReference type="CDD" id="cd01926">
    <property type="entry name" value="cyclophilin_ABH_like"/>
    <property type="match status" value="1"/>
</dbReference>
<dbReference type="FunFam" id="2.40.100.10:FF:000001">
    <property type="entry name" value="Peptidyl-prolyl cis-trans isomerase"/>
    <property type="match status" value="1"/>
</dbReference>
<dbReference type="EC" id="5.2.1.8" evidence="4"/>
<proteinExistence type="inferred from homology"/>
<accession>A0A286UGL4</accession>
<sequence length="278" mass="30571">MYRRLFISFLVVTLAALLSVSTVEARKGPKITNKVYFDIKHGDEELGRITIGLFGGTVPKTVENFRALATGVKKDGTKLPEGFGYKGSKFHRVIKDFMIQGGDFTRGDGTGGESIYGSKFKDENFKLKHTGPGILSMANAGRDTNGSQFFITTAITSWLDGRHVVFGKVLDGMDIVRVIESVKKNSRDKPDVDVVIFDSGELEIEYEVDESGNQDDTDDNKATTETELKFGAATTMPAKEIEVTSTIKTVENDENPVVEDAVAKGHFRLLWRCPVDAS</sequence>
<evidence type="ECO:0000313" key="6">
    <source>
        <dbReference type="EMBL" id="PAV18762.1"/>
    </source>
</evidence>
<dbReference type="Pfam" id="PF00160">
    <property type="entry name" value="Pro_isomerase"/>
    <property type="match status" value="1"/>
</dbReference>
<dbReference type="InterPro" id="IPR020892">
    <property type="entry name" value="Cyclophilin-type_PPIase_CS"/>
</dbReference>
<dbReference type="PROSITE" id="PS50072">
    <property type="entry name" value="CSA_PPIASE_2"/>
    <property type="match status" value="1"/>
</dbReference>
<dbReference type="PANTHER" id="PTHR11071">
    <property type="entry name" value="PEPTIDYL-PROLYL CIS-TRANS ISOMERASE"/>
    <property type="match status" value="1"/>
</dbReference>
<keyword evidence="2 4" id="KW-0697">Rotamase</keyword>
<comment type="function">
    <text evidence="4">PPIases accelerate the folding of proteins. It catalyzes the cis-trans isomerization of proline imidic peptide bonds in oligopeptides.</text>
</comment>
<dbReference type="EMBL" id="NBII01000005">
    <property type="protein sequence ID" value="PAV18762.1"/>
    <property type="molecule type" value="Genomic_DNA"/>
</dbReference>
<dbReference type="GO" id="GO:0005783">
    <property type="term" value="C:endoplasmic reticulum"/>
    <property type="evidence" value="ECO:0007669"/>
    <property type="project" value="TreeGrafter"/>
</dbReference>
<dbReference type="InterPro" id="IPR002130">
    <property type="entry name" value="Cyclophilin-type_PPIase_dom"/>
</dbReference>
<dbReference type="GO" id="GO:0016018">
    <property type="term" value="F:cyclosporin A binding"/>
    <property type="evidence" value="ECO:0007669"/>
    <property type="project" value="TreeGrafter"/>
</dbReference>
<feature type="chain" id="PRO_5013429277" description="Peptidyl-prolyl cis-trans isomerase" evidence="4">
    <location>
        <begin position="26"/>
        <end position="278"/>
    </location>
</feature>
<dbReference type="Proteomes" id="UP000217199">
    <property type="component" value="Unassembled WGS sequence"/>
</dbReference>
<evidence type="ECO:0000256" key="4">
    <source>
        <dbReference type="RuleBase" id="RU363019"/>
    </source>
</evidence>
<gene>
    <name evidence="6" type="ORF">PNOK_0560500</name>
</gene>
<dbReference type="FunCoup" id="A0A286UGL4">
    <property type="interactions" value="151"/>
</dbReference>
<dbReference type="GO" id="GO:0006457">
    <property type="term" value="P:protein folding"/>
    <property type="evidence" value="ECO:0007669"/>
    <property type="project" value="InterPro"/>
</dbReference>
<dbReference type="PROSITE" id="PS00170">
    <property type="entry name" value="CSA_PPIASE_1"/>
    <property type="match status" value="1"/>
</dbReference>
<keyword evidence="4" id="KW-0732">Signal</keyword>
<keyword evidence="7" id="KW-1185">Reference proteome</keyword>
<organism evidence="6 7">
    <name type="scientific">Pyrrhoderma noxium</name>
    <dbReference type="NCBI Taxonomy" id="2282107"/>
    <lineage>
        <taxon>Eukaryota</taxon>
        <taxon>Fungi</taxon>
        <taxon>Dikarya</taxon>
        <taxon>Basidiomycota</taxon>
        <taxon>Agaricomycotina</taxon>
        <taxon>Agaricomycetes</taxon>
        <taxon>Hymenochaetales</taxon>
        <taxon>Hymenochaetaceae</taxon>
        <taxon>Pyrrhoderma</taxon>
    </lineage>
</organism>
<feature type="signal peptide" evidence="4">
    <location>
        <begin position="1"/>
        <end position="25"/>
    </location>
</feature>
<dbReference type="GO" id="GO:0003755">
    <property type="term" value="F:peptidyl-prolyl cis-trans isomerase activity"/>
    <property type="evidence" value="ECO:0007669"/>
    <property type="project" value="UniProtKB-UniRule"/>
</dbReference>
<name>A0A286UGL4_9AGAM</name>
<dbReference type="Gene3D" id="2.40.100.10">
    <property type="entry name" value="Cyclophilin-like"/>
    <property type="match status" value="1"/>
</dbReference>
<dbReference type="InterPro" id="IPR029000">
    <property type="entry name" value="Cyclophilin-like_dom_sf"/>
</dbReference>
<dbReference type="STRING" id="2282107.A0A286UGL4"/>
<dbReference type="AlphaFoldDB" id="A0A286UGL4"/>
<evidence type="ECO:0000259" key="5">
    <source>
        <dbReference type="PROSITE" id="PS50072"/>
    </source>
</evidence>
<protein>
    <recommendedName>
        <fullName evidence="4">Peptidyl-prolyl cis-trans isomerase</fullName>
        <shortName evidence="4">PPIase</shortName>
        <ecNumber evidence="4">5.2.1.8</ecNumber>
    </recommendedName>
</protein>
<dbReference type="PANTHER" id="PTHR11071:SF561">
    <property type="entry name" value="PEPTIDYL-PROLYL CIS-TRANS ISOMERASE D-RELATED"/>
    <property type="match status" value="1"/>
</dbReference>